<name>A0A6J5L8D3_9CAUD</name>
<proteinExistence type="predicted"/>
<sequence>MLVFNAIFGQSIWDVVFNTYGNSETMTKLLQDNNVASVDIVPQNRQPFSWDENLVENQAVNITNTNSKIIYATSPVPNGNVLSIVEGSSGQTITNNGYTPSNPNPNTMIKYEESSETQYVAGGGETSITLTELIGCNIVQIEKEIRPLLKSDYLFNTNTGTVTLQNGIVLGEGETLFIIKTKLITS</sequence>
<reference evidence="1" key="1">
    <citation type="submission" date="2020-04" db="EMBL/GenBank/DDBJ databases">
        <authorList>
            <person name="Chiriac C."/>
            <person name="Salcher M."/>
            <person name="Ghai R."/>
            <person name="Kavagutti S V."/>
        </authorList>
    </citation>
    <scope>NUCLEOTIDE SEQUENCE</scope>
</reference>
<accession>A0A6J5L8D3</accession>
<evidence type="ECO:0000313" key="1">
    <source>
        <dbReference type="EMBL" id="CAB4130764.1"/>
    </source>
</evidence>
<organism evidence="1">
    <name type="scientific">uncultured Caudovirales phage</name>
    <dbReference type="NCBI Taxonomy" id="2100421"/>
    <lineage>
        <taxon>Viruses</taxon>
        <taxon>Duplodnaviria</taxon>
        <taxon>Heunggongvirae</taxon>
        <taxon>Uroviricota</taxon>
        <taxon>Caudoviricetes</taxon>
        <taxon>Peduoviridae</taxon>
        <taxon>Maltschvirus</taxon>
        <taxon>Maltschvirus maltsch</taxon>
    </lineage>
</organism>
<gene>
    <name evidence="1" type="ORF">UFOVP129_22</name>
</gene>
<dbReference type="EMBL" id="LR796245">
    <property type="protein sequence ID" value="CAB4130764.1"/>
    <property type="molecule type" value="Genomic_DNA"/>
</dbReference>
<protein>
    <submittedName>
        <fullName evidence="1">Uncharacterized protein</fullName>
    </submittedName>
</protein>